<dbReference type="AlphaFoldDB" id="A0AAD1X431"/>
<feature type="compositionally biased region" description="Polar residues" evidence="1">
    <location>
        <begin position="55"/>
        <end position="70"/>
    </location>
</feature>
<feature type="region of interest" description="Disordered" evidence="1">
    <location>
        <begin position="41"/>
        <end position="96"/>
    </location>
</feature>
<feature type="compositionally biased region" description="Basic and acidic residues" evidence="1">
    <location>
        <begin position="41"/>
        <end position="53"/>
    </location>
</feature>
<accession>A0AAD1X431</accession>
<evidence type="ECO:0000256" key="1">
    <source>
        <dbReference type="SAM" id="MobiDB-lite"/>
    </source>
</evidence>
<feature type="compositionally biased region" description="Polar residues" evidence="1">
    <location>
        <begin position="77"/>
        <end position="89"/>
    </location>
</feature>
<organism evidence="2 3">
    <name type="scientific">Euplotes crassus</name>
    <dbReference type="NCBI Taxonomy" id="5936"/>
    <lineage>
        <taxon>Eukaryota</taxon>
        <taxon>Sar</taxon>
        <taxon>Alveolata</taxon>
        <taxon>Ciliophora</taxon>
        <taxon>Intramacronucleata</taxon>
        <taxon>Spirotrichea</taxon>
        <taxon>Hypotrichia</taxon>
        <taxon>Euplotida</taxon>
        <taxon>Euplotidae</taxon>
        <taxon>Moneuplotes</taxon>
    </lineage>
</organism>
<comment type="caution">
    <text evidence="2">The sequence shown here is derived from an EMBL/GenBank/DDBJ whole genome shotgun (WGS) entry which is preliminary data.</text>
</comment>
<sequence>MWSKVHLKKIATIQETFDDQGVVKRGSCTEIRRSDRLQIKTRRDTTTKSRDKYQSPATKINSSNKQITSTKRAKPEFTSSKFRSSNTGSYKRYMDSESKKKANNLLAKLRTQKPIKIKINLLKEKREIEKQQMKEQGFPFLGEKGPKALPTYSNRHNFIKQQEKVSNKIKEIHDLNTSIATKRKRVFEDRKGPLKNYYSFTNRKQKSLRDNHIRAKTLKASVTSSKSSLLGAIKKNLPKILENRRSLNTNSSQKCMKDGKMFINLLPKQDFSDLHSRYKIMNCESMNELKYEFKREFDRQYNSEHLQNHQSEFGRNTEKQIIMSPEFDKKTTNRGIETYQKVTRRGLSKITPVKQIDIQNIKAGSESLLNCEETKDDSPVLVRNKYFTVSFKEPGLDIEKYLARTPSESERLPDSDMEECESSQISQLLSEDIDEPKFISNLEEYDLKNYQAKRNI</sequence>
<evidence type="ECO:0000313" key="2">
    <source>
        <dbReference type="EMBL" id="CAI2359969.1"/>
    </source>
</evidence>
<dbReference type="EMBL" id="CAMPGE010001196">
    <property type="protein sequence ID" value="CAI2359969.1"/>
    <property type="molecule type" value="Genomic_DNA"/>
</dbReference>
<proteinExistence type="predicted"/>
<dbReference type="Proteomes" id="UP001295684">
    <property type="component" value="Unassembled WGS sequence"/>
</dbReference>
<name>A0AAD1X431_EUPCR</name>
<evidence type="ECO:0000313" key="3">
    <source>
        <dbReference type="Proteomes" id="UP001295684"/>
    </source>
</evidence>
<gene>
    <name evidence="2" type="ORF">ECRASSUSDP1_LOCUS1264</name>
</gene>
<keyword evidence="3" id="KW-1185">Reference proteome</keyword>
<reference evidence="2" key="1">
    <citation type="submission" date="2023-07" db="EMBL/GenBank/DDBJ databases">
        <authorList>
            <consortium name="AG Swart"/>
            <person name="Singh M."/>
            <person name="Singh A."/>
            <person name="Seah K."/>
            <person name="Emmerich C."/>
        </authorList>
    </citation>
    <scope>NUCLEOTIDE SEQUENCE</scope>
    <source>
        <strain evidence="2">DP1</strain>
    </source>
</reference>
<protein>
    <submittedName>
        <fullName evidence="2">Uncharacterized protein</fullName>
    </submittedName>
</protein>